<dbReference type="InterPro" id="IPR032710">
    <property type="entry name" value="NTF2-like_dom_sf"/>
</dbReference>
<dbReference type="GO" id="GO:0030638">
    <property type="term" value="P:polyketide metabolic process"/>
    <property type="evidence" value="ECO:0007669"/>
    <property type="project" value="InterPro"/>
</dbReference>
<dbReference type="Gene3D" id="3.10.450.50">
    <property type="match status" value="1"/>
</dbReference>
<dbReference type="EMBL" id="JAENJH010000006">
    <property type="protein sequence ID" value="MBK1787432.1"/>
    <property type="molecule type" value="Genomic_DNA"/>
</dbReference>
<protein>
    <submittedName>
        <fullName evidence="1">Ester cyclase</fullName>
    </submittedName>
</protein>
<name>A0A934QSI0_9PSEU</name>
<comment type="caution">
    <text evidence="1">The sequence shown here is derived from an EMBL/GenBank/DDBJ whole genome shotgun (WGS) entry which is preliminary data.</text>
</comment>
<dbReference type="SUPFAM" id="SSF54427">
    <property type="entry name" value="NTF2-like"/>
    <property type="match status" value="1"/>
</dbReference>
<dbReference type="RefSeq" id="WP_200322024.1">
    <property type="nucleotide sequence ID" value="NZ_JAENJH010000006.1"/>
</dbReference>
<dbReference type="PANTHER" id="PTHR38436">
    <property type="entry name" value="POLYKETIDE CYCLASE SNOAL-LIKE DOMAIN"/>
    <property type="match status" value="1"/>
</dbReference>
<evidence type="ECO:0000313" key="1">
    <source>
        <dbReference type="EMBL" id="MBK1787432.1"/>
    </source>
</evidence>
<dbReference type="Pfam" id="PF07366">
    <property type="entry name" value="SnoaL"/>
    <property type="match status" value="1"/>
</dbReference>
<sequence>MTDHPDAQLLRTALDALNAGDLDACVELMHPNFLINLAGLPTQLVGRDVWRAGVELLRAAFPDVQMEIEDTFAVDGRVAVRNTIRGTHRGDFHGVAPTGRTIEVMSNEIYRVGNGLILEEWIVTDNATLFAQITEGLPLTSLE</sequence>
<evidence type="ECO:0000313" key="2">
    <source>
        <dbReference type="Proteomes" id="UP000635245"/>
    </source>
</evidence>
<keyword evidence="2" id="KW-1185">Reference proteome</keyword>
<reference evidence="1" key="1">
    <citation type="submission" date="2020-12" db="EMBL/GenBank/DDBJ databases">
        <title>Prauserella sp. ASG 168, a novel actinomycete isolated from cave rock.</title>
        <authorList>
            <person name="Suriyachadkun C."/>
        </authorList>
    </citation>
    <scope>NUCLEOTIDE SEQUENCE</scope>
    <source>
        <strain evidence="1">ASG 168</strain>
    </source>
</reference>
<dbReference type="AlphaFoldDB" id="A0A934QSI0"/>
<proteinExistence type="predicted"/>
<organism evidence="1 2">
    <name type="scientific">Prauserella cavernicola</name>
    <dbReference type="NCBI Taxonomy" id="2800127"/>
    <lineage>
        <taxon>Bacteria</taxon>
        <taxon>Bacillati</taxon>
        <taxon>Actinomycetota</taxon>
        <taxon>Actinomycetes</taxon>
        <taxon>Pseudonocardiales</taxon>
        <taxon>Pseudonocardiaceae</taxon>
        <taxon>Prauserella</taxon>
    </lineage>
</organism>
<accession>A0A934QSI0</accession>
<gene>
    <name evidence="1" type="ORF">JHE00_24170</name>
</gene>
<dbReference type="Proteomes" id="UP000635245">
    <property type="component" value="Unassembled WGS sequence"/>
</dbReference>
<dbReference type="PANTHER" id="PTHR38436:SF1">
    <property type="entry name" value="ESTER CYCLASE"/>
    <property type="match status" value="1"/>
</dbReference>
<dbReference type="InterPro" id="IPR009959">
    <property type="entry name" value="Cyclase_SnoaL-like"/>
</dbReference>